<keyword evidence="5 8" id="KW-0812">Transmembrane</keyword>
<evidence type="ECO:0000256" key="2">
    <source>
        <dbReference type="ARBA" id="ARBA00022475"/>
    </source>
</evidence>
<evidence type="ECO:0000256" key="7">
    <source>
        <dbReference type="ARBA" id="ARBA00023136"/>
    </source>
</evidence>
<keyword evidence="6 8" id="KW-1133">Transmembrane helix</keyword>
<feature type="transmembrane region" description="Helical" evidence="8">
    <location>
        <begin position="305"/>
        <end position="325"/>
    </location>
</feature>
<dbReference type="RefSeq" id="WP_201428659.1">
    <property type="nucleotide sequence ID" value="NZ_JAEQMG010000163.1"/>
</dbReference>
<evidence type="ECO:0000313" key="11">
    <source>
        <dbReference type="Proteomes" id="UP000633365"/>
    </source>
</evidence>
<evidence type="ECO:0000256" key="6">
    <source>
        <dbReference type="ARBA" id="ARBA00022989"/>
    </source>
</evidence>
<keyword evidence="2" id="KW-1003">Cell membrane</keyword>
<evidence type="ECO:0000256" key="1">
    <source>
        <dbReference type="ARBA" id="ARBA00004651"/>
    </source>
</evidence>
<feature type="transmembrane region" description="Helical" evidence="8">
    <location>
        <begin position="92"/>
        <end position="115"/>
    </location>
</feature>
<evidence type="ECO:0000256" key="4">
    <source>
        <dbReference type="ARBA" id="ARBA00022679"/>
    </source>
</evidence>
<evidence type="ECO:0000256" key="3">
    <source>
        <dbReference type="ARBA" id="ARBA00022676"/>
    </source>
</evidence>
<evidence type="ECO:0000259" key="9">
    <source>
        <dbReference type="Pfam" id="PF13231"/>
    </source>
</evidence>
<dbReference type="GO" id="GO:0016763">
    <property type="term" value="F:pentosyltransferase activity"/>
    <property type="evidence" value="ECO:0007669"/>
    <property type="project" value="TreeGrafter"/>
</dbReference>
<gene>
    <name evidence="10" type="ORF">JKK62_15190</name>
</gene>
<feature type="transmembrane region" description="Helical" evidence="8">
    <location>
        <begin position="467"/>
        <end position="485"/>
    </location>
</feature>
<organism evidence="10 11">
    <name type="scientific">Ruminococcus difficilis</name>
    <dbReference type="NCBI Taxonomy" id="2763069"/>
    <lineage>
        <taxon>Bacteria</taxon>
        <taxon>Bacillati</taxon>
        <taxon>Bacillota</taxon>
        <taxon>Clostridia</taxon>
        <taxon>Eubacteriales</taxon>
        <taxon>Oscillospiraceae</taxon>
        <taxon>Ruminococcus</taxon>
    </lineage>
</organism>
<feature type="transmembrane region" description="Helical" evidence="8">
    <location>
        <begin position="236"/>
        <end position="253"/>
    </location>
</feature>
<keyword evidence="3" id="KW-0328">Glycosyltransferase</keyword>
<dbReference type="GO" id="GO:0005886">
    <property type="term" value="C:plasma membrane"/>
    <property type="evidence" value="ECO:0007669"/>
    <property type="project" value="UniProtKB-SubCell"/>
</dbReference>
<feature type="transmembrane region" description="Helical" evidence="8">
    <location>
        <begin position="213"/>
        <end position="230"/>
    </location>
</feature>
<feature type="domain" description="Glycosyltransferase RgtA/B/C/D-like" evidence="9">
    <location>
        <begin position="165"/>
        <end position="316"/>
    </location>
</feature>
<feature type="transmembrane region" description="Helical" evidence="8">
    <location>
        <begin position="20"/>
        <end position="41"/>
    </location>
</feature>
<feature type="transmembrane region" description="Helical" evidence="8">
    <location>
        <begin position="61"/>
        <end position="80"/>
    </location>
</feature>
<evidence type="ECO:0000313" key="10">
    <source>
        <dbReference type="EMBL" id="MBK6089969.1"/>
    </source>
</evidence>
<evidence type="ECO:0000256" key="8">
    <source>
        <dbReference type="SAM" id="Phobius"/>
    </source>
</evidence>
<feature type="transmembrane region" description="Helical" evidence="8">
    <location>
        <begin position="181"/>
        <end position="201"/>
    </location>
</feature>
<sequence>MKIERKRSKKLTDLFNAGFFWTFIVLFALVAVIGYFLVSVYGETGEGIPAPFLSVFLQHLSILLCFAALTAVFVLCAHHLRSGQLNSRFKPSFTATVITAVALMLAVQLTFAYLLRMNPITDVSRIDTYAQKIVTENSFDCIRDGYNDYYIVRYQNNLPYLLIVTLFYKITYLITGSFSRAPIIVFNVLCINIAVLLTVLLSRRIFGKRKAMLTLLFCLLFAPYYTFAPYFYTDSFSIPFTVGAVYAFVAAIRSSGKKKLLLLLVCGCVCCIGFKIKGSLIILIPAFIIYLLLQYGFKRCLKMTAAFLLSFVILLASYAGVVKASNIIPEDVSQRWQYPYTHWLMIGLNDYGAYTLEDNQFTYEYEGIEAKEQANLEEIRRRFEQKGFFGTVLHVGIKAVWTHMDGTYYIANYLEDYQERCALHSLLLYEGRFHPVFYAYSCGFQLFLLFIMAYSAKRAWKQHEHNVTTLFRIAVFGMFLFFLIWETNARYPYNFTPLYLLVATDGTIKLAEHFTERRRTKTK</sequence>
<accession>A0A935C3W3</accession>
<reference evidence="10" key="1">
    <citation type="submission" date="2021-01" db="EMBL/GenBank/DDBJ databases">
        <title>Genome public.</title>
        <authorList>
            <person name="Liu C."/>
            <person name="Sun Q."/>
        </authorList>
    </citation>
    <scope>NUCLEOTIDE SEQUENCE</scope>
    <source>
        <strain evidence="10">M6</strain>
    </source>
</reference>
<keyword evidence="11" id="KW-1185">Reference proteome</keyword>
<dbReference type="AlphaFoldDB" id="A0A935C3W3"/>
<dbReference type="InterPro" id="IPR050297">
    <property type="entry name" value="LipidA_mod_glycosyltrf_83"/>
</dbReference>
<dbReference type="Proteomes" id="UP000633365">
    <property type="component" value="Unassembled WGS sequence"/>
</dbReference>
<dbReference type="GO" id="GO:0009103">
    <property type="term" value="P:lipopolysaccharide biosynthetic process"/>
    <property type="evidence" value="ECO:0007669"/>
    <property type="project" value="UniProtKB-ARBA"/>
</dbReference>
<dbReference type="PANTHER" id="PTHR33908">
    <property type="entry name" value="MANNOSYLTRANSFERASE YKCB-RELATED"/>
    <property type="match status" value="1"/>
</dbReference>
<evidence type="ECO:0000256" key="5">
    <source>
        <dbReference type="ARBA" id="ARBA00022692"/>
    </source>
</evidence>
<name>A0A935C3W3_9FIRM</name>
<comment type="caution">
    <text evidence="10">The sequence shown here is derived from an EMBL/GenBank/DDBJ whole genome shotgun (WGS) entry which is preliminary data.</text>
</comment>
<dbReference type="InterPro" id="IPR038731">
    <property type="entry name" value="RgtA/B/C-like"/>
</dbReference>
<dbReference type="PANTHER" id="PTHR33908:SF11">
    <property type="entry name" value="MEMBRANE PROTEIN"/>
    <property type="match status" value="1"/>
</dbReference>
<keyword evidence="4" id="KW-0808">Transferase</keyword>
<proteinExistence type="predicted"/>
<comment type="subcellular location">
    <subcellularLocation>
        <location evidence="1">Cell membrane</location>
        <topology evidence="1">Multi-pass membrane protein</topology>
    </subcellularLocation>
</comment>
<feature type="transmembrane region" description="Helical" evidence="8">
    <location>
        <begin position="260"/>
        <end position="293"/>
    </location>
</feature>
<protein>
    <submittedName>
        <fullName evidence="10">Glycosyltransferase family 39 protein</fullName>
    </submittedName>
</protein>
<feature type="transmembrane region" description="Helical" evidence="8">
    <location>
        <begin position="437"/>
        <end position="455"/>
    </location>
</feature>
<dbReference type="EMBL" id="JAEQMG010000163">
    <property type="protein sequence ID" value="MBK6089969.1"/>
    <property type="molecule type" value="Genomic_DNA"/>
</dbReference>
<dbReference type="Pfam" id="PF13231">
    <property type="entry name" value="PMT_2"/>
    <property type="match status" value="1"/>
</dbReference>
<keyword evidence="7 8" id="KW-0472">Membrane</keyword>